<proteinExistence type="inferred from homology"/>
<dbReference type="SUPFAM" id="SSF53822">
    <property type="entry name" value="Periplasmic binding protein-like I"/>
    <property type="match status" value="1"/>
</dbReference>
<comment type="similarity">
    <text evidence="2">Belongs to the bacterial solute-binding protein 2 family.</text>
</comment>
<dbReference type="AlphaFoldDB" id="A0A1H6LG78"/>
<feature type="chain" id="PRO_5011439679" evidence="4">
    <location>
        <begin position="28"/>
        <end position="319"/>
    </location>
</feature>
<dbReference type="EMBL" id="FNXF01000005">
    <property type="protein sequence ID" value="SEH83538.1"/>
    <property type="molecule type" value="Genomic_DNA"/>
</dbReference>
<evidence type="ECO:0000256" key="3">
    <source>
        <dbReference type="ARBA" id="ARBA00022729"/>
    </source>
</evidence>
<feature type="domain" description="Periplasmic binding protein" evidence="5">
    <location>
        <begin position="30"/>
        <end position="291"/>
    </location>
</feature>
<gene>
    <name evidence="6" type="ORF">SAMN05660691_01669</name>
</gene>
<dbReference type="GO" id="GO:0055085">
    <property type="term" value="P:transmembrane transport"/>
    <property type="evidence" value="ECO:0007669"/>
    <property type="project" value="UniProtKB-ARBA"/>
</dbReference>
<dbReference type="OrthoDB" id="9813037at2"/>
<dbReference type="GO" id="GO:0030313">
    <property type="term" value="C:cell envelope"/>
    <property type="evidence" value="ECO:0007669"/>
    <property type="project" value="UniProtKB-SubCell"/>
</dbReference>
<evidence type="ECO:0000259" key="5">
    <source>
        <dbReference type="Pfam" id="PF13407"/>
    </source>
</evidence>
<organism evidence="6 7">
    <name type="scientific">Rheinheimera pacifica</name>
    <dbReference type="NCBI Taxonomy" id="173990"/>
    <lineage>
        <taxon>Bacteria</taxon>
        <taxon>Pseudomonadati</taxon>
        <taxon>Pseudomonadota</taxon>
        <taxon>Gammaproteobacteria</taxon>
        <taxon>Chromatiales</taxon>
        <taxon>Chromatiaceae</taxon>
        <taxon>Rheinheimera</taxon>
    </lineage>
</organism>
<reference evidence="7" key="1">
    <citation type="submission" date="2016-10" db="EMBL/GenBank/DDBJ databases">
        <authorList>
            <person name="Varghese N."/>
            <person name="Submissions S."/>
        </authorList>
    </citation>
    <scope>NUCLEOTIDE SEQUENCE [LARGE SCALE GENOMIC DNA]</scope>
    <source>
        <strain evidence="7">DSM 17616</strain>
    </source>
</reference>
<dbReference type="Proteomes" id="UP000199371">
    <property type="component" value="Unassembled WGS sequence"/>
</dbReference>
<comment type="subcellular location">
    <subcellularLocation>
        <location evidence="1">Cell envelope</location>
    </subcellularLocation>
</comment>
<feature type="signal peptide" evidence="4">
    <location>
        <begin position="1"/>
        <end position="27"/>
    </location>
</feature>
<dbReference type="Pfam" id="PF13407">
    <property type="entry name" value="Peripla_BP_4"/>
    <property type="match status" value="1"/>
</dbReference>
<evidence type="ECO:0000313" key="6">
    <source>
        <dbReference type="EMBL" id="SEH83538.1"/>
    </source>
</evidence>
<dbReference type="PANTHER" id="PTHR46847:SF3">
    <property type="entry name" value="GALACTOFURANOSE-BINDING PROTEIN YTFQ"/>
    <property type="match status" value="1"/>
</dbReference>
<dbReference type="InterPro" id="IPR025997">
    <property type="entry name" value="SBP_2_dom"/>
</dbReference>
<dbReference type="RefSeq" id="WP_092792231.1">
    <property type="nucleotide sequence ID" value="NZ_FNXF01000005.1"/>
</dbReference>
<dbReference type="Gene3D" id="3.40.50.2300">
    <property type="match status" value="2"/>
</dbReference>
<dbReference type="GO" id="GO:0030246">
    <property type="term" value="F:carbohydrate binding"/>
    <property type="evidence" value="ECO:0007669"/>
    <property type="project" value="UniProtKB-ARBA"/>
</dbReference>
<evidence type="ECO:0000256" key="1">
    <source>
        <dbReference type="ARBA" id="ARBA00004196"/>
    </source>
</evidence>
<dbReference type="STRING" id="173990.SAMN05660691_01669"/>
<accession>A0A1H6LG78</accession>
<evidence type="ECO:0000256" key="4">
    <source>
        <dbReference type="SAM" id="SignalP"/>
    </source>
</evidence>
<dbReference type="CDD" id="cd06309">
    <property type="entry name" value="PBP1_galactofuranose_YtfQ-like"/>
    <property type="match status" value="1"/>
</dbReference>
<keyword evidence="7" id="KW-1185">Reference proteome</keyword>
<name>A0A1H6LG78_9GAMM</name>
<dbReference type="InterPro" id="IPR028082">
    <property type="entry name" value="Peripla_BP_I"/>
</dbReference>
<keyword evidence="3 4" id="KW-0732">Signal</keyword>
<evidence type="ECO:0000313" key="7">
    <source>
        <dbReference type="Proteomes" id="UP000199371"/>
    </source>
</evidence>
<sequence length="319" mass="34610">MKIKRLLGATAMLALSSSLALSSLARATTIGFSQVGSESGWRSSFSESVKREASARNIELKFADAQQKQENQIRAVRGFIAQRVDAIIIAPVVETGWAPVLREAKRARIPVVIVDRNVQVNDDSLYLTRIASDFTEEGRKIANWLMQKTDGKCNIVELQGTVGATAAIDRAKGFNEVLSAHPNAKIIRSQTAEFTRSKGKEVMESFLKAEQGGRNICALWAHNDEMALGAIQAIKEAGLKPGQDILVVAVDGVPDYFKAMADGEANATVELDPHLGGPAFDVIAAYLNGDKDIAKYINNTGELFSQDTAAAEYQQRTNK</sequence>
<evidence type="ECO:0000256" key="2">
    <source>
        <dbReference type="ARBA" id="ARBA00007639"/>
    </source>
</evidence>
<protein>
    <submittedName>
        <fullName evidence="6">Monosaccharide ABC transporter substrate-binding protein, CUT2 family</fullName>
    </submittedName>
</protein>
<dbReference type="PANTHER" id="PTHR46847">
    <property type="entry name" value="D-ALLOSE-BINDING PERIPLASMIC PROTEIN-RELATED"/>
    <property type="match status" value="1"/>
</dbReference>